<feature type="domain" description="HTH cro/C1-type" evidence="1">
    <location>
        <begin position="10"/>
        <end position="64"/>
    </location>
</feature>
<dbReference type="Gene3D" id="1.10.260.40">
    <property type="entry name" value="lambda repressor-like DNA-binding domains"/>
    <property type="match status" value="1"/>
</dbReference>
<keyword evidence="3" id="KW-1185">Reference proteome</keyword>
<dbReference type="SMART" id="SM00530">
    <property type="entry name" value="HTH_XRE"/>
    <property type="match status" value="1"/>
</dbReference>
<dbReference type="CDD" id="cd00093">
    <property type="entry name" value="HTH_XRE"/>
    <property type="match status" value="1"/>
</dbReference>
<dbReference type="RefSeq" id="WP_184996898.1">
    <property type="nucleotide sequence ID" value="NZ_BOMK01000021.1"/>
</dbReference>
<dbReference type="SUPFAM" id="SSF47413">
    <property type="entry name" value="lambda repressor-like DNA-binding domains"/>
    <property type="match status" value="1"/>
</dbReference>
<dbReference type="Pfam" id="PF01381">
    <property type="entry name" value="HTH_3"/>
    <property type="match status" value="1"/>
</dbReference>
<gene>
    <name evidence="2" type="ORF">BJ971_006454</name>
</gene>
<evidence type="ECO:0000259" key="1">
    <source>
        <dbReference type="PROSITE" id="PS50943"/>
    </source>
</evidence>
<dbReference type="InterPro" id="IPR001387">
    <property type="entry name" value="Cro/C1-type_HTH"/>
</dbReference>
<dbReference type="InterPro" id="IPR010982">
    <property type="entry name" value="Lambda_DNA-bd_dom_sf"/>
</dbReference>
<reference evidence="2 3" key="1">
    <citation type="submission" date="2020-08" db="EMBL/GenBank/DDBJ databases">
        <title>Sequencing the genomes of 1000 actinobacteria strains.</title>
        <authorList>
            <person name="Klenk H.-P."/>
        </authorList>
    </citation>
    <scope>NUCLEOTIDE SEQUENCE [LARGE SCALE GENOMIC DNA]</scope>
    <source>
        <strain evidence="2 3">DSM 43149</strain>
    </source>
</reference>
<dbReference type="EMBL" id="JACHNH010000001">
    <property type="protein sequence ID" value="MBB4765898.1"/>
    <property type="molecule type" value="Genomic_DNA"/>
</dbReference>
<sequence>MTSINIGALIETARQAAGLSQRALAEAAGISQPTLSRIISGDRGAKLPEIVAISWATGYTVAQLTGAGTVADRVQCAARATNGSGMAQMRDALLHFLELDDYLDEQAIPATI</sequence>
<comment type="caution">
    <text evidence="2">The sequence shown here is derived from an EMBL/GenBank/DDBJ whole genome shotgun (WGS) entry which is preliminary data.</text>
</comment>
<dbReference type="PROSITE" id="PS50943">
    <property type="entry name" value="HTH_CROC1"/>
    <property type="match status" value="1"/>
</dbReference>
<dbReference type="Proteomes" id="UP000578112">
    <property type="component" value="Unassembled WGS sequence"/>
</dbReference>
<proteinExistence type="predicted"/>
<evidence type="ECO:0000313" key="3">
    <source>
        <dbReference type="Proteomes" id="UP000578112"/>
    </source>
</evidence>
<dbReference type="GO" id="GO:0003677">
    <property type="term" value="F:DNA binding"/>
    <property type="evidence" value="ECO:0007669"/>
    <property type="project" value="InterPro"/>
</dbReference>
<evidence type="ECO:0000313" key="2">
    <source>
        <dbReference type="EMBL" id="MBB4765898.1"/>
    </source>
</evidence>
<organism evidence="2 3">
    <name type="scientific">Actinoplanes digitatis</name>
    <dbReference type="NCBI Taxonomy" id="1868"/>
    <lineage>
        <taxon>Bacteria</taxon>
        <taxon>Bacillati</taxon>
        <taxon>Actinomycetota</taxon>
        <taxon>Actinomycetes</taxon>
        <taxon>Micromonosporales</taxon>
        <taxon>Micromonosporaceae</taxon>
        <taxon>Actinoplanes</taxon>
    </lineage>
</organism>
<dbReference type="AlphaFoldDB" id="A0A7W7I3U1"/>
<name>A0A7W7I3U1_9ACTN</name>
<accession>A0A7W7I3U1</accession>
<protein>
    <submittedName>
        <fullName evidence="2">Transcriptional regulator with XRE-family HTH domain</fullName>
    </submittedName>
</protein>